<keyword evidence="3" id="KW-1185">Reference proteome</keyword>
<dbReference type="AlphaFoldDB" id="A0A5J4NE03"/>
<dbReference type="EMBL" id="QNGE01003577">
    <property type="protein sequence ID" value="KAA3673861.1"/>
    <property type="molecule type" value="Genomic_DNA"/>
</dbReference>
<dbReference type="GO" id="GO:0005739">
    <property type="term" value="C:mitochondrion"/>
    <property type="evidence" value="ECO:0007669"/>
    <property type="project" value="TreeGrafter"/>
</dbReference>
<dbReference type="Proteomes" id="UP000324629">
    <property type="component" value="Unassembled WGS sequence"/>
</dbReference>
<comment type="caution">
    <text evidence="2">The sequence shown here is derived from an EMBL/GenBank/DDBJ whole genome shotgun (WGS) entry which is preliminary data.</text>
</comment>
<evidence type="ECO:0000313" key="3">
    <source>
        <dbReference type="Proteomes" id="UP000324629"/>
    </source>
</evidence>
<feature type="repeat" description="PPR" evidence="1">
    <location>
        <begin position="93"/>
        <end position="127"/>
    </location>
</feature>
<dbReference type="GO" id="GO:0070129">
    <property type="term" value="P:regulation of mitochondrial translation"/>
    <property type="evidence" value="ECO:0007669"/>
    <property type="project" value="TreeGrafter"/>
</dbReference>
<gene>
    <name evidence="2" type="ORF">DEA37_0002390</name>
</gene>
<evidence type="ECO:0000313" key="2">
    <source>
        <dbReference type="EMBL" id="KAA3673861.1"/>
    </source>
</evidence>
<proteinExistence type="predicted"/>
<dbReference type="InterPro" id="IPR011990">
    <property type="entry name" value="TPR-like_helical_dom_sf"/>
</dbReference>
<dbReference type="Gene3D" id="1.25.40.10">
    <property type="entry name" value="Tetratricopeptide repeat domain"/>
    <property type="match status" value="1"/>
</dbReference>
<dbReference type="GO" id="GO:0003730">
    <property type="term" value="F:mRNA 3'-UTR binding"/>
    <property type="evidence" value="ECO:0007669"/>
    <property type="project" value="TreeGrafter"/>
</dbReference>
<name>A0A5J4NE03_9TREM</name>
<dbReference type="PANTHER" id="PTHR46669">
    <property type="entry name" value="LEUCINE-RICH PPR MOTIF-CONTAINING PROTEIN, MITOCHONDRIAL"/>
    <property type="match status" value="1"/>
</dbReference>
<organism evidence="2 3">
    <name type="scientific">Paragonimus westermani</name>
    <dbReference type="NCBI Taxonomy" id="34504"/>
    <lineage>
        <taxon>Eukaryota</taxon>
        <taxon>Metazoa</taxon>
        <taxon>Spiralia</taxon>
        <taxon>Lophotrochozoa</taxon>
        <taxon>Platyhelminthes</taxon>
        <taxon>Trematoda</taxon>
        <taxon>Digenea</taxon>
        <taxon>Plagiorchiida</taxon>
        <taxon>Troglotremata</taxon>
        <taxon>Troglotrematidae</taxon>
        <taxon>Paragonimus</taxon>
    </lineage>
</organism>
<accession>A0A5J4NE03</accession>
<evidence type="ECO:0008006" key="4">
    <source>
        <dbReference type="Google" id="ProtNLM"/>
    </source>
</evidence>
<dbReference type="InterPro" id="IPR033490">
    <property type="entry name" value="LRP130"/>
</dbReference>
<dbReference type="InterPro" id="IPR002885">
    <property type="entry name" value="PPR_rpt"/>
</dbReference>
<dbReference type="GO" id="GO:0005634">
    <property type="term" value="C:nucleus"/>
    <property type="evidence" value="ECO:0007669"/>
    <property type="project" value="TreeGrafter"/>
</dbReference>
<reference evidence="2 3" key="1">
    <citation type="journal article" date="2019" name="Gigascience">
        <title>Whole-genome sequence of the oriental lung fluke Paragonimus westermani.</title>
        <authorList>
            <person name="Oey H."/>
            <person name="Zakrzewski M."/>
            <person name="Narain K."/>
            <person name="Devi K.R."/>
            <person name="Agatsuma T."/>
            <person name="Nawaratna S."/>
            <person name="Gobert G.N."/>
            <person name="Jones M.K."/>
            <person name="Ragan M.A."/>
            <person name="McManus D.P."/>
            <person name="Krause L."/>
        </authorList>
    </citation>
    <scope>NUCLEOTIDE SEQUENCE [LARGE SCALE GENOMIC DNA]</scope>
    <source>
        <strain evidence="2 3">IND2009</strain>
    </source>
</reference>
<dbReference type="PANTHER" id="PTHR46669:SF1">
    <property type="entry name" value="LEUCINE-RICH PPR MOTIF-CONTAINING PROTEIN, MITOCHONDRIAL"/>
    <property type="match status" value="1"/>
</dbReference>
<dbReference type="PROSITE" id="PS51375">
    <property type="entry name" value="PPR"/>
    <property type="match status" value="1"/>
</dbReference>
<sequence length="394" mass="43796">MNQDQKVETFNSLWDFLLSNSPDISLVNKFLFAKMDCGLEIDPTEVLRCLGEKGLSPDSRTFGAFIHQSCSAGNMEMTSAHLQSLKLANLKPDPFIFSRILYGYLKAGCPEEVASTQEIMVRMGLWPSRIGYEGLLSAYAELGDRIGLLNVLNEAWEILPIQSRSIDLNRSNAAPFSPLFLISLYVKLLCAESQFDGTCVEDPQSISLFWELSDVSGARLNMLRRQTVIGKGAPQARRPPSRTSELYDTLKNAFARNDVDAVFNTLRDKLSGGSSIIYNYAVPQLLNHGLTAKQVIERIELRNVTTVPENSGELPSNQLSGVFDLLALALNMPQLKAVVNQMFEQCLHSFRSGFAMNASGNRRADDAKAVETLVDVCIMKVIYMPIHSCLRLLE</sequence>
<evidence type="ECO:0000256" key="1">
    <source>
        <dbReference type="PROSITE-ProRule" id="PRU00708"/>
    </source>
</evidence>
<protein>
    <recommendedName>
        <fullName evidence="4">Pentatricopeptide repeat-containing protein</fullName>
    </recommendedName>
</protein>